<sequence>MHFSLQVLSNLIPSSLSSISQEEDFGLEWFVGENSCMSDVGRTNAVAATQQMVDLFDIKGIIHFGIAGNTNNSLSIGDVTIPNQIAHTGLWEWLNTNGTLDSADVAQLEIGDNIVPKGNGTNLLGHIGYMEEEY</sequence>
<dbReference type="InterPro" id="IPR035994">
    <property type="entry name" value="Nucleoside_phosphorylase_sf"/>
</dbReference>
<dbReference type="InterPro" id="IPR000845">
    <property type="entry name" value="Nucleoside_phosphorylase_d"/>
</dbReference>
<evidence type="ECO:0000313" key="3">
    <source>
        <dbReference type="Proteomes" id="UP001358586"/>
    </source>
</evidence>
<evidence type="ECO:0000259" key="1">
    <source>
        <dbReference type="Pfam" id="PF01048"/>
    </source>
</evidence>
<accession>A0ABR0NJ94</accession>
<name>A0ABR0NJ94_GOSAR</name>
<reference evidence="2 3" key="1">
    <citation type="submission" date="2023-03" db="EMBL/GenBank/DDBJ databases">
        <title>WGS of Gossypium arboreum.</title>
        <authorList>
            <person name="Yu D."/>
        </authorList>
    </citation>
    <scope>NUCLEOTIDE SEQUENCE [LARGE SCALE GENOMIC DNA]</scope>
    <source>
        <tissue evidence="2">Leaf</tissue>
    </source>
</reference>
<dbReference type="EMBL" id="JARKNE010000010">
    <property type="protein sequence ID" value="KAK5795080.1"/>
    <property type="molecule type" value="Genomic_DNA"/>
</dbReference>
<dbReference type="Pfam" id="PF01048">
    <property type="entry name" value="PNP_UDP_1"/>
    <property type="match status" value="1"/>
</dbReference>
<evidence type="ECO:0000313" key="2">
    <source>
        <dbReference type="EMBL" id="KAK5795080.1"/>
    </source>
</evidence>
<protein>
    <recommendedName>
        <fullName evidence="1">Nucleoside phosphorylase domain-containing protein</fullName>
    </recommendedName>
</protein>
<dbReference type="Proteomes" id="UP001358586">
    <property type="component" value="Chromosome 10"/>
</dbReference>
<gene>
    <name evidence="2" type="ORF">PVK06_036337</name>
</gene>
<dbReference type="PANTHER" id="PTHR21234:SF30">
    <property type="entry name" value="PHOSPHORYLASE SUPERFAMILY PROTEIN"/>
    <property type="match status" value="1"/>
</dbReference>
<dbReference type="SUPFAM" id="SSF53167">
    <property type="entry name" value="Purine and uridine phosphorylases"/>
    <property type="match status" value="1"/>
</dbReference>
<dbReference type="PANTHER" id="PTHR21234">
    <property type="entry name" value="PURINE NUCLEOSIDE PHOSPHORYLASE"/>
    <property type="match status" value="1"/>
</dbReference>
<dbReference type="Gene3D" id="3.40.50.1580">
    <property type="entry name" value="Nucleoside phosphorylase domain"/>
    <property type="match status" value="1"/>
</dbReference>
<comment type="caution">
    <text evidence="2">The sequence shown here is derived from an EMBL/GenBank/DDBJ whole genome shotgun (WGS) entry which is preliminary data.</text>
</comment>
<organism evidence="2 3">
    <name type="scientific">Gossypium arboreum</name>
    <name type="common">Tree cotton</name>
    <name type="synonym">Gossypium nanking</name>
    <dbReference type="NCBI Taxonomy" id="29729"/>
    <lineage>
        <taxon>Eukaryota</taxon>
        <taxon>Viridiplantae</taxon>
        <taxon>Streptophyta</taxon>
        <taxon>Embryophyta</taxon>
        <taxon>Tracheophyta</taxon>
        <taxon>Spermatophyta</taxon>
        <taxon>Magnoliopsida</taxon>
        <taxon>eudicotyledons</taxon>
        <taxon>Gunneridae</taxon>
        <taxon>Pentapetalae</taxon>
        <taxon>rosids</taxon>
        <taxon>malvids</taxon>
        <taxon>Malvales</taxon>
        <taxon>Malvaceae</taxon>
        <taxon>Malvoideae</taxon>
        <taxon>Gossypium</taxon>
    </lineage>
</organism>
<keyword evidence="3" id="KW-1185">Reference proteome</keyword>
<feature type="domain" description="Nucleoside phosphorylase" evidence="1">
    <location>
        <begin position="36"/>
        <end position="89"/>
    </location>
</feature>
<proteinExistence type="predicted"/>